<evidence type="ECO:0000256" key="1">
    <source>
        <dbReference type="SAM" id="MobiDB-lite"/>
    </source>
</evidence>
<evidence type="ECO:0000313" key="3">
    <source>
        <dbReference type="Proteomes" id="UP001501414"/>
    </source>
</evidence>
<protein>
    <submittedName>
        <fullName evidence="2">Uncharacterized protein</fullName>
    </submittedName>
</protein>
<accession>A0ABN1XYY5</accession>
<keyword evidence="3" id="KW-1185">Reference proteome</keyword>
<proteinExistence type="predicted"/>
<evidence type="ECO:0000313" key="2">
    <source>
        <dbReference type="EMBL" id="GAA1393410.1"/>
    </source>
</evidence>
<organism evidence="2 3">
    <name type="scientific">Pseudonocardia kongjuensis</name>
    <dbReference type="NCBI Taxonomy" id="102227"/>
    <lineage>
        <taxon>Bacteria</taxon>
        <taxon>Bacillati</taxon>
        <taxon>Actinomycetota</taxon>
        <taxon>Actinomycetes</taxon>
        <taxon>Pseudonocardiales</taxon>
        <taxon>Pseudonocardiaceae</taxon>
        <taxon>Pseudonocardia</taxon>
    </lineage>
</organism>
<feature type="compositionally biased region" description="Basic and acidic residues" evidence="1">
    <location>
        <begin position="32"/>
        <end position="60"/>
    </location>
</feature>
<feature type="compositionally biased region" description="Basic residues" evidence="1">
    <location>
        <begin position="1"/>
        <end position="12"/>
    </location>
</feature>
<dbReference type="EMBL" id="BAAAJK010000022">
    <property type="protein sequence ID" value="GAA1393410.1"/>
    <property type="molecule type" value="Genomic_DNA"/>
</dbReference>
<dbReference type="Proteomes" id="UP001501414">
    <property type="component" value="Unassembled WGS sequence"/>
</dbReference>
<name>A0ABN1XYY5_9PSEU</name>
<reference evidence="2 3" key="1">
    <citation type="journal article" date="2019" name="Int. J. Syst. Evol. Microbiol.">
        <title>The Global Catalogue of Microorganisms (GCM) 10K type strain sequencing project: providing services to taxonomists for standard genome sequencing and annotation.</title>
        <authorList>
            <consortium name="The Broad Institute Genomics Platform"/>
            <consortium name="The Broad Institute Genome Sequencing Center for Infectious Disease"/>
            <person name="Wu L."/>
            <person name="Ma J."/>
        </authorList>
    </citation>
    <scope>NUCLEOTIDE SEQUENCE [LARGE SCALE GENOMIC DNA]</scope>
    <source>
        <strain evidence="2 3">JCM 11896</strain>
    </source>
</reference>
<gene>
    <name evidence="2" type="ORF">GCM10009613_39900</name>
</gene>
<comment type="caution">
    <text evidence="2">The sequence shown here is derived from an EMBL/GenBank/DDBJ whole genome shotgun (WGS) entry which is preliminary data.</text>
</comment>
<feature type="region of interest" description="Disordered" evidence="1">
    <location>
        <begin position="1"/>
        <end position="76"/>
    </location>
</feature>
<sequence length="76" mass="8142">MIRMKSTWRRATRQVTPGNLVRYSVRHNAPVGRDDTAPVGRDDTAPAGRDDTAPAGRGDRAPAAVSGARRGRPPGH</sequence>